<protein>
    <recommendedName>
        <fullName evidence="1">DUF7674 domain-containing protein</fullName>
    </recommendedName>
</protein>
<dbReference type="Proteomes" id="UP000664495">
    <property type="component" value="Unassembled WGS sequence"/>
</dbReference>
<sequence length="118" mass="13717">MTSKELNLLLIKTFPNLNNAYEQEVSWQEGNRTGSHTVYGDVLTPYVISCIENNNQKEIKKIFTYIDFLLSKKDSYIEEVITFSVLESIEYLLNQNRGFLSVMGKETKRVVKEQEQAK</sequence>
<feature type="domain" description="DUF7674" evidence="1">
    <location>
        <begin position="9"/>
        <end position="115"/>
    </location>
</feature>
<evidence type="ECO:0000313" key="3">
    <source>
        <dbReference type="Proteomes" id="UP000664495"/>
    </source>
</evidence>
<evidence type="ECO:0000259" key="1">
    <source>
        <dbReference type="Pfam" id="PF24722"/>
    </source>
</evidence>
<keyword evidence="3" id="KW-1185">Reference proteome</keyword>
<dbReference type="RefSeq" id="WP_207108945.1">
    <property type="nucleotide sequence ID" value="NZ_JAFLVR010000030.1"/>
</dbReference>
<dbReference type="Pfam" id="PF24722">
    <property type="entry name" value="DUF7674"/>
    <property type="match status" value="1"/>
</dbReference>
<reference evidence="2 3" key="1">
    <citation type="submission" date="2021-03" db="EMBL/GenBank/DDBJ databases">
        <title>Enterococcal diversity collection.</title>
        <authorList>
            <person name="Gilmore M.S."/>
            <person name="Schwartzman J."/>
            <person name="Van Tyne D."/>
            <person name="Martin M."/>
            <person name="Earl A.M."/>
            <person name="Manson A.L."/>
            <person name="Straub T."/>
            <person name="Salamzade R."/>
            <person name="Saavedra J."/>
            <person name="Lebreton F."/>
            <person name="Prichula J."/>
            <person name="Schaufler K."/>
            <person name="Gaca A."/>
            <person name="Sgardioli B."/>
            <person name="Wagenaar J."/>
            <person name="Strong T."/>
        </authorList>
    </citation>
    <scope>NUCLEOTIDE SEQUENCE [LARGE SCALE GENOMIC DNA]</scope>
    <source>
        <strain evidence="2 3">MJM16</strain>
    </source>
</reference>
<accession>A0ABS3HI88</accession>
<evidence type="ECO:0000313" key="2">
    <source>
        <dbReference type="EMBL" id="MBO0453176.1"/>
    </source>
</evidence>
<organism evidence="2 3">
    <name type="scientific">Candidatus Enterococcus murrayae</name>
    <dbReference type="NCBI Taxonomy" id="2815321"/>
    <lineage>
        <taxon>Bacteria</taxon>
        <taxon>Bacillati</taxon>
        <taxon>Bacillota</taxon>
        <taxon>Bacilli</taxon>
        <taxon>Lactobacillales</taxon>
        <taxon>Enterococcaceae</taxon>
        <taxon>Enterococcus</taxon>
    </lineage>
</organism>
<name>A0ABS3HI88_9ENTE</name>
<dbReference type="EMBL" id="JAFLVR010000030">
    <property type="protein sequence ID" value="MBO0453176.1"/>
    <property type="molecule type" value="Genomic_DNA"/>
</dbReference>
<gene>
    <name evidence="2" type="ORF">JZO85_12900</name>
</gene>
<proteinExistence type="predicted"/>
<comment type="caution">
    <text evidence="2">The sequence shown here is derived from an EMBL/GenBank/DDBJ whole genome shotgun (WGS) entry which is preliminary data.</text>
</comment>
<dbReference type="InterPro" id="IPR056091">
    <property type="entry name" value="DUF7674"/>
</dbReference>